<dbReference type="InterPro" id="IPR000719">
    <property type="entry name" value="Prot_kinase_dom"/>
</dbReference>
<dbReference type="SUPFAM" id="SSF56112">
    <property type="entry name" value="Protein kinase-like (PK-like)"/>
    <property type="match status" value="1"/>
</dbReference>
<dbReference type="InterPro" id="IPR008271">
    <property type="entry name" value="Ser/Thr_kinase_AS"/>
</dbReference>
<dbReference type="Gene3D" id="3.30.200.20">
    <property type="entry name" value="Phosphorylase Kinase, domain 1"/>
    <property type="match status" value="1"/>
</dbReference>
<evidence type="ECO:0000256" key="7">
    <source>
        <dbReference type="SAM" id="MobiDB-lite"/>
    </source>
</evidence>
<dbReference type="GO" id="GO:0004674">
    <property type="term" value="F:protein serine/threonine kinase activity"/>
    <property type="evidence" value="ECO:0007669"/>
    <property type="project" value="UniProtKB-KW"/>
</dbReference>
<dbReference type="EMBL" id="BGZK01000030">
    <property type="protein sequence ID" value="GBP08241.1"/>
    <property type="molecule type" value="Genomic_DNA"/>
</dbReference>
<keyword evidence="1" id="KW-0723">Serine/threonine-protein kinase</keyword>
<dbReference type="GO" id="GO:0034501">
    <property type="term" value="P:protein localization to kinetochore"/>
    <property type="evidence" value="ECO:0007669"/>
    <property type="project" value="TreeGrafter"/>
</dbReference>
<keyword evidence="2" id="KW-0808">Transferase</keyword>
<keyword evidence="5 6" id="KW-0067">ATP-binding</keyword>
<accession>A0A4C1T4Q6</accession>
<dbReference type="GO" id="GO:0005524">
    <property type="term" value="F:ATP binding"/>
    <property type="evidence" value="ECO:0007669"/>
    <property type="project" value="UniProtKB-UniRule"/>
</dbReference>
<dbReference type="PROSITE" id="PS50011">
    <property type="entry name" value="PROTEIN_KINASE_DOM"/>
    <property type="match status" value="1"/>
</dbReference>
<evidence type="ECO:0000256" key="6">
    <source>
        <dbReference type="PROSITE-ProRule" id="PRU10141"/>
    </source>
</evidence>
<dbReference type="Gene3D" id="1.10.510.10">
    <property type="entry name" value="Transferase(Phosphotransferase) domain 1"/>
    <property type="match status" value="1"/>
</dbReference>
<dbReference type="PANTHER" id="PTHR22974:SF21">
    <property type="entry name" value="DUAL SPECIFICITY PROTEIN KINASE TTK"/>
    <property type="match status" value="1"/>
</dbReference>
<keyword evidence="4" id="KW-0418">Kinase</keyword>
<evidence type="ECO:0000259" key="8">
    <source>
        <dbReference type="PROSITE" id="PS50011"/>
    </source>
</evidence>
<dbReference type="PANTHER" id="PTHR22974">
    <property type="entry name" value="MIXED LINEAGE PROTEIN KINASE"/>
    <property type="match status" value="1"/>
</dbReference>
<dbReference type="GO" id="GO:0004712">
    <property type="term" value="F:protein serine/threonine/tyrosine kinase activity"/>
    <property type="evidence" value="ECO:0007669"/>
    <property type="project" value="TreeGrafter"/>
</dbReference>
<feature type="region of interest" description="Disordered" evidence="7">
    <location>
        <begin position="58"/>
        <end position="80"/>
    </location>
</feature>
<dbReference type="GO" id="GO:0000776">
    <property type="term" value="C:kinetochore"/>
    <property type="evidence" value="ECO:0007669"/>
    <property type="project" value="TreeGrafter"/>
</dbReference>
<evidence type="ECO:0000313" key="10">
    <source>
        <dbReference type="Proteomes" id="UP000299102"/>
    </source>
</evidence>
<dbReference type="AlphaFoldDB" id="A0A4C1T4Q6"/>
<proteinExistence type="predicted"/>
<evidence type="ECO:0000256" key="1">
    <source>
        <dbReference type="ARBA" id="ARBA00022527"/>
    </source>
</evidence>
<evidence type="ECO:0000256" key="5">
    <source>
        <dbReference type="ARBA" id="ARBA00022840"/>
    </source>
</evidence>
<reference evidence="9 10" key="1">
    <citation type="journal article" date="2019" name="Commun. Biol.">
        <title>The bagworm genome reveals a unique fibroin gene that provides high tensile strength.</title>
        <authorList>
            <person name="Kono N."/>
            <person name="Nakamura H."/>
            <person name="Ohtoshi R."/>
            <person name="Tomita M."/>
            <person name="Numata K."/>
            <person name="Arakawa K."/>
        </authorList>
    </citation>
    <scope>NUCLEOTIDE SEQUENCE [LARGE SCALE GENOMIC DNA]</scope>
</reference>
<feature type="region of interest" description="Disordered" evidence="7">
    <location>
        <begin position="176"/>
        <end position="204"/>
    </location>
</feature>
<organism evidence="9 10">
    <name type="scientific">Eumeta variegata</name>
    <name type="common">Bagworm moth</name>
    <name type="synonym">Eumeta japonica</name>
    <dbReference type="NCBI Taxonomy" id="151549"/>
    <lineage>
        <taxon>Eukaryota</taxon>
        <taxon>Metazoa</taxon>
        <taxon>Ecdysozoa</taxon>
        <taxon>Arthropoda</taxon>
        <taxon>Hexapoda</taxon>
        <taxon>Insecta</taxon>
        <taxon>Pterygota</taxon>
        <taxon>Neoptera</taxon>
        <taxon>Endopterygota</taxon>
        <taxon>Lepidoptera</taxon>
        <taxon>Glossata</taxon>
        <taxon>Ditrysia</taxon>
        <taxon>Tineoidea</taxon>
        <taxon>Psychidae</taxon>
        <taxon>Oiketicinae</taxon>
        <taxon>Eumeta</taxon>
    </lineage>
</organism>
<gene>
    <name evidence="9" type="ORF">EVAR_78735_1</name>
</gene>
<protein>
    <recommendedName>
        <fullName evidence="8">Protein kinase domain-containing protein</fullName>
    </recommendedName>
</protein>
<dbReference type="PROSITE" id="PS00108">
    <property type="entry name" value="PROTEIN_KINASE_ST"/>
    <property type="match status" value="1"/>
</dbReference>
<name>A0A4C1T4Q6_EUMVA</name>
<dbReference type="GO" id="GO:0007059">
    <property type="term" value="P:chromosome segregation"/>
    <property type="evidence" value="ECO:0007669"/>
    <property type="project" value="TreeGrafter"/>
</dbReference>
<dbReference type="FunFam" id="3.30.200.20:FF:000131">
    <property type="entry name" value="Dual specificity protein kinase TTK"/>
    <property type="match status" value="1"/>
</dbReference>
<comment type="caution">
    <text evidence="9">The sequence shown here is derived from an EMBL/GenBank/DDBJ whole genome shotgun (WGS) entry which is preliminary data.</text>
</comment>
<feature type="binding site" evidence="6">
    <location>
        <position position="320"/>
    </location>
    <ligand>
        <name>ATP</name>
        <dbReference type="ChEBI" id="CHEBI:30616"/>
    </ligand>
</feature>
<dbReference type="Proteomes" id="UP000299102">
    <property type="component" value="Unassembled WGS sequence"/>
</dbReference>
<dbReference type="InterPro" id="IPR011009">
    <property type="entry name" value="Kinase-like_dom_sf"/>
</dbReference>
<sequence>MNTNAESSSSSKFTPLPIAALMPSLIPLMRAAESPDSSYISVEDEENSFVDTKRKTSILKEHVKDPHNKQSESSKQKNELWSETFKTENKENTNSDNLFNTVTYPNKNSIKQVNVKECIDIPCPKSEIKKRSVHLPLNQIHSSTKREFINKYVIPERNEHGTIQKQTPDVVKNFSSNNQKIKTPTPKIKSGIRKFTPGSGHRNQCRTPLKLTTNQNKESMRCLFPDSKHKVELIGQSVLQKQEPVQPIIATPLNRKPLPSGYAATPSYPQGAVGNHSKISFKTTNIKGKNYMYIKKLGTGGSSEVYKVLEPGTSSEYAVKIVNLATDAELAQGYINEVRLLRELQDSDRVIRLFDFEYDKTRQMLRLVLEVGETDLSSMLRARGAGLSPALILYYWEEMLQAVNHIHEHGVIHADLKPANFLLVSGRLKLIDFGIASAMANDATSVVRAHATGTYSYISPEALLGGAGGYGPPSAHGNAPIKISLRSDVWSLGCILYRMVYGRTPFEHIPSLGKLAVILDPDHRIDYPPAEHLPAILVAALKWCLTYNARARPTVSQLLALPYLQPARGVLPAPLLPHLKPLLTQHEYSVLATINVT</sequence>
<keyword evidence="10" id="KW-1185">Reference proteome</keyword>
<dbReference type="GO" id="GO:0005634">
    <property type="term" value="C:nucleus"/>
    <property type="evidence" value="ECO:0007669"/>
    <property type="project" value="TreeGrafter"/>
</dbReference>
<dbReference type="PROSITE" id="PS00107">
    <property type="entry name" value="PROTEIN_KINASE_ATP"/>
    <property type="match status" value="1"/>
</dbReference>
<dbReference type="SMART" id="SM00220">
    <property type="entry name" value="S_TKc"/>
    <property type="match status" value="1"/>
</dbReference>
<evidence type="ECO:0000256" key="3">
    <source>
        <dbReference type="ARBA" id="ARBA00022741"/>
    </source>
</evidence>
<dbReference type="Pfam" id="PF00069">
    <property type="entry name" value="Pkinase"/>
    <property type="match status" value="1"/>
</dbReference>
<dbReference type="STRING" id="151549.A0A4C1T4Q6"/>
<dbReference type="GO" id="GO:0007094">
    <property type="term" value="P:mitotic spindle assembly checkpoint signaling"/>
    <property type="evidence" value="ECO:0007669"/>
    <property type="project" value="TreeGrafter"/>
</dbReference>
<evidence type="ECO:0000256" key="4">
    <source>
        <dbReference type="ARBA" id="ARBA00022777"/>
    </source>
</evidence>
<dbReference type="OrthoDB" id="20524at2759"/>
<evidence type="ECO:0000313" key="9">
    <source>
        <dbReference type="EMBL" id="GBP08241.1"/>
    </source>
</evidence>
<dbReference type="GO" id="GO:0033316">
    <property type="term" value="P:meiotic spindle assembly checkpoint signaling"/>
    <property type="evidence" value="ECO:0007669"/>
    <property type="project" value="TreeGrafter"/>
</dbReference>
<dbReference type="InterPro" id="IPR017441">
    <property type="entry name" value="Protein_kinase_ATP_BS"/>
</dbReference>
<feature type="domain" description="Protein kinase" evidence="8">
    <location>
        <begin position="291"/>
        <end position="564"/>
    </location>
</feature>
<evidence type="ECO:0000256" key="2">
    <source>
        <dbReference type="ARBA" id="ARBA00022679"/>
    </source>
</evidence>
<keyword evidence="3 6" id="KW-0547">Nucleotide-binding</keyword>